<evidence type="ECO:0000313" key="3">
    <source>
        <dbReference type="Proteomes" id="UP000295560"/>
    </source>
</evidence>
<organism evidence="2 3">
    <name type="scientific">Pseudonocardia endophytica</name>
    <dbReference type="NCBI Taxonomy" id="401976"/>
    <lineage>
        <taxon>Bacteria</taxon>
        <taxon>Bacillati</taxon>
        <taxon>Actinomycetota</taxon>
        <taxon>Actinomycetes</taxon>
        <taxon>Pseudonocardiales</taxon>
        <taxon>Pseudonocardiaceae</taxon>
        <taxon>Pseudonocardia</taxon>
    </lineage>
</organism>
<feature type="region of interest" description="Disordered" evidence="1">
    <location>
        <begin position="1"/>
        <end position="37"/>
    </location>
</feature>
<protein>
    <submittedName>
        <fullName evidence="2">Uncharacterized protein</fullName>
    </submittedName>
</protein>
<evidence type="ECO:0000313" key="2">
    <source>
        <dbReference type="EMBL" id="TCK22833.1"/>
    </source>
</evidence>
<keyword evidence="3" id="KW-1185">Reference proteome</keyword>
<proteinExistence type="predicted"/>
<name>A0A4R1HNY0_PSEEN</name>
<dbReference type="EMBL" id="SMFZ01000002">
    <property type="protein sequence ID" value="TCK22833.1"/>
    <property type="molecule type" value="Genomic_DNA"/>
</dbReference>
<gene>
    <name evidence="2" type="ORF">EV378_6844</name>
</gene>
<evidence type="ECO:0000256" key="1">
    <source>
        <dbReference type="SAM" id="MobiDB-lite"/>
    </source>
</evidence>
<comment type="caution">
    <text evidence="2">The sequence shown here is derived from an EMBL/GenBank/DDBJ whole genome shotgun (WGS) entry which is preliminary data.</text>
</comment>
<dbReference type="AlphaFoldDB" id="A0A4R1HNY0"/>
<reference evidence="2 3" key="1">
    <citation type="submission" date="2019-03" db="EMBL/GenBank/DDBJ databases">
        <title>Sequencing the genomes of 1000 actinobacteria strains.</title>
        <authorList>
            <person name="Klenk H.-P."/>
        </authorList>
    </citation>
    <scope>NUCLEOTIDE SEQUENCE [LARGE SCALE GENOMIC DNA]</scope>
    <source>
        <strain evidence="2 3">DSM 44969</strain>
    </source>
</reference>
<sequence length="37" mass="3852">MVLGAEAYRGRVPAAAREPCPGVPHRPDPGPEIGATR</sequence>
<accession>A0A4R1HNY0</accession>
<dbReference type="Proteomes" id="UP000295560">
    <property type="component" value="Unassembled WGS sequence"/>
</dbReference>